<keyword evidence="2" id="KW-0808">Transferase</keyword>
<dbReference type="Pfam" id="PF00588">
    <property type="entry name" value="SpoU_methylase"/>
    <property type="match status" value="1"/>
</dbReference>
<dbReference type="AlphaFoldDB" id="A0A9K3LBA1"/>
<keyword evidence="1 5" id="KW-0489">Methyltransferase</keyword>
<feature type="region of interest" description="Disordered" evidence="3">
    <location>
        <begin position="45"/>
        <end position="72"/>
    </location>
</feature>
<reference evidence="5" key="1">
    <citation type="journal article" date="2021" name="Sci. Rep.">
        <title>Diploid genomic architecture of Nitzschia inconspicua, an elite biomass production diatom.</title>
        <authorList>
            <person name="Oliver A."/>
            <person name="Podell S."/>
            <person name="Pinowska A."/>
            <person name="Traller J.C."/>
            <person name="Smith S.R."/>
            <person name="McClure R."/>
            <person name="Beliaev A."/>
            <person name="Bohutskyi P."/>
            <person name="Hill E.A."/>
            <person name="Rabines A."/>
            <person name="Zheng H."/>
            <person name="Allen L.Z."/>
            <person name="Kuo A."/>
            <person name="Grigoriev I.V."/>
            <person name="Allen A.E."/>
            <person name="Hazlebeck D."/>
            <person name="Allen E.E."/>
        </authorList>
    </citation>
    <scope>NUCLEOTIDE SEQUENCE</scope>
    <source>
        <strain evidence="5">Hildebrandi</strain>
    </source>
</reference>
<dbReference type="Proteomes" id="UP000693970">
    <property type="component" value="Unassembled WGS sequence"/>
</dbReference>
<dbReference type="GO" id="GO:0002938">
    <property type="term" value="P:tRNA guanine ribose methylation"/>
    <property type="evidence" value="ECO:0007669"/>
    <property type="project" value="TreeGrafter"/>
</dbReference>
<keyword evidence="6" id="KW-1185">Reference proteome</keyword>
<dbReference type="InterPro" id="IPR001537">
    <property type="entry name" value="SpoU_MeTrfase"/>
</dbReference>
<accession>A0A9K3LBA1</accession>
<evidence type="ECO:0000256" key="3">
    <source>
        <dbReference type="SAM" id="MobiDB-lite"/>
    </source>
</evidence>
<gene>
    <name evidence="5" type="ORF">IV203_015143</name>
</gene>
<evidence type="ECO:0000256" key="1">
    <source>
        <dbReference type="ARBA" id="ARBA00022603"/>
    </source>
</evidence>
<evidence type="ECO:0000256" key="2">
    <source>
        <dbReference type="ARBA" id="ARBA00022679"/>
    </source>
</evidence>
<dbReference type="GO" id="GO:0008173">
    <property type="term" value="F:RNA methyltransferase activity"/>
    <property type="evidence" value="ECO:0007669"/>
    <property type="project" value="InterPro"/>
</dbReference>
<evidence type="ECO:0000313" key="6">
    <source>
        <dbReference type="Proteomes" id="UP000693970"/>
    </source>
</evidence>
<organism evidence="5 6">
    <name type="scientific">Nitzschia inconspicua</name>
    <dbReference type="NCBI Taxonomy" id="303405"/>
    <lineage>
        <taxon>Eukaryota</taxon>
        <taxon>Sar</taxon>
        <taxon>Stramenopiles</taxon>
        <taxon>Ochrophyta</taxon>
        <taxon>Bacillariophyta</taxon>
        <taxon>Bacillariophyceae</taxon>
        <taxon>Bacillariophycidae</taxon>
        <taxon>Bacillariales</taxon>
        <taxon>Bacillariaceae</taxon>
        <taxon>Nitzschia</taxon>
    </lineage>
</organism>
<proteinExistence type="predicted"/>
<protein>
    <submittedName>
        <fullName evidence="5">tRNA/rRNA methyltransferase SpoU</fullName>
    </submittedName>
</protein>
<dbReference type="OrthoDB" id="241340at2759"/>
<evidence type="ECO:0000259" key="4">
    <source>
        <dbReference type="Pfam" id="PF00588"/>
    </source>
</evidence>
<evidence type="ECO:0000313" key="5">
    <source>
        <dbReference type="EMBL" id="KAG7358554.1"/>
    </source>
</evidence>
<dbReference type="EMBL" id="JAGRRH010000014">
    <property type="protein sequence ID" value="KAG7358554.1"/>
    <property type="molecule type" value="Genomic_DNA"/>
</dbReference>
<sequence>MTSSTTSTFWVTPFLLGAVTSLSAVWVSQNWRQISRFRQVKQKQRSTYRSVESNNRPNNHDDQSQQPVVDAPDLDQRMLRKCEAVLKWRTSRLVLVIERCTNDHNYSAILRTAEALGIQTVFMIDPPSITELDEYGNTLDISAKQGQAQITRTAEEQEQRRLHHLFARNATEWLEVRDFETSEDCVTELRKLGYCLWVTDLSQEAEALPMTTATARSDFEIPEKIALVMGTEAVGASQYILNQADKRVYLPLRGFADSLNLSVATALIIHHLFCLDPSLIGAMDEEDRAALRRSWYVKLVQQRLLSSSQKKTRTRLIGQIKKCEMIFEKTQKDPNYKLQPGEKKKLDNWTNFQKEFDEINSLLEPAKVEAAIQEWLDNPPEALTDLRRADTHRVCFVGKNTKDMHKEHWKDMVATSNMSSIYGATAASFREKVHSVSTSQNDTTKSYFIEKHF</sequence>
<dbReference type="GO" id="GO:0003723">
    <property type="term" value="F:RNA binding"/>
    <property type="evidence" value="ECO:0007669"/>
    <property type="project" value="InterPro"/>
</dbReference>
<reference evidence="5" key="2">
    <citation type="submission" date="2021-04" db="EMBL/GenBank/DDBJ databases">
        <authorList>
            <person name="Podell S."/>
        </authorList>
    </citation>
    <scope>NUCLEOTIDE SEQUENCE</scope>
    <source>
        <strain evidence="5">Hildebrandi</strain>
    </source>
</reference>
<dbReference type="CDD" id="cd18092">
    <property type="entry name" value="SpoU-like_TrmH"/>
    <property type="match status" value="1"/>
</dbReference>
<name>A0A9K3LBA1_9STRA</name>
<comment type="caution">
    <text evidence="5">The sequence shown here is derived from an EMBL/GenBank/DDBJ whole genome shotgun (WGS) entry which is preliminary data.</text>
</comment>
<feature type="domain" description="tRNA/rRNA methyltransferase SpoU type" evidence="4">
    <location>
        <begin position="166"/>
        <end position="269"/>
    </location>
</feature>
<feature type="compositionally biased region" description="Polar residues" evidence="3">
    <location>
        <begin position="47"/>
        <end position="57"/>
    </location>
</feature>
<dbReference type="PANTHER" id="PTHR43453">
    <property type="entry name" value="RRNA METHYLASE-LIKE"/>
    <property type="match status" value="1"/>
</dbReference>
<dbReference type="InterPro" id="IPR033671">
    <property type="entry name" value="TrmH"/>
</dbReference>
<dbReference type="PANTHER" id="PTHR43453:SF3">
    <property type="entry name" value="TRNA_RRNA METHYLTRANSFERASE SPOU TYPE DOMAIN-CONTAINING PROTEIN"/>
    <property type="match status" value="1"/>
</dbReference>